<keyword evidence="9" id="KW-0547">Nucleotide-binding</keyword>
<dbReference type="EMBL" id="PIPW01000007">
    <property type="protein sequence ID" value="RUO51164.1"/>
    <property type="molecule type" value="Genomic_DNA"/>
</dbReference>
<dbReference type="PRINTS" id="PR00476">
    <property type="entry name" value="PHFRCTKINASE"/>
</dbReference>
<dbReference type="OrthoDB" id="9802503at2"/>
<dbReference type="GO" id="GO:0046872">
    <property type="term" value="F:metal ion binding"/>
    <property type="evidence" value="ECO:0007669"/>
    <property type="project" value="UniProtKB-KW"/>
</dbReference>
<evidence type="ECO:0000256" key="3">
    <source>
        <dbReference type="ARBA" id="ARBA00004679"/>
    </source>
</evidence>
<evidence type="ECO:0000256" key="12">
    <source>
        <dbReference type="ARBA" id="ARBA00022842"/>
    </source>
</evidence>
<keyword evidence="12" id="KW-0460">Magnesium</keyword>
<evidence type="ECO:0000256" key="2">
    <source>
        <dbReference type="ARBA" id="ARBA00004496"/>
    </source>
</evidence>
<dbReference type="PIRSF" id="PIRSF000532">
    <property type="entry name" value="ATP_PFK_prok"/>
    <property type="match status" value="1"/>
</dbReference>
<dbReference type="Gene3D" id="3.40.50.460">
    <property type="entry name" value="Phosphofructokinase domain"/>
    <property type="match status" value="1"/>
</dbReference>
<keyword evidence="8" id="KW-0479">Metal-binding</keyword>
<dbReference type="InterPro" id="IPR012003">
    <property type="entry name" value="ATP_PFK_prok-type"/>
</dbReference>
<dbReference type="GO" id="GO:0005945">
    <property type="term" value="C:6-phosphofructokinase complex"/>
    <property type="evidence" value="ECO:0007669"/>
    <property type="project" value="TreeGrafter"/>
</dbReference>
<comment type="caution">
    <text evidence="17">The sequence shown here is derived from an EMBL/GenBank/DDBJ whole genome shotgun (WGS) entry which is preliminary data.</text>
</comment>
<dbReference type="GO" id="GO:0003872">
    <property type="term" value="F:6-phosphofructokinase activity"/>
    <property type="evidence" value="ECO:0007669"/>
    <property type="project" value="UniProtKB-EC"/>
</dbReference>
<gene>
    <name evidence="17" type="ORF">CWI69_12185</name>
</gene>
<evidence type="ECO:0000256" key="7">
    <source>
        <dbReference type="ARBA" id="ARBA00022679"/>
    </source>
</evidence>
<dbReference type="AlphaFoldDB" id="A0A432XR51"/>
<comment type="pathway">
    <text evidence="3">Carbohydrate degradation; glycolysis; D-glyceraldehyde 3-phosphate and glycerone phosphate from D-glucose: step 3/4.</text>
</comment>
<proteinExistence type="inferred from homology"/>
<evidence type="ECO:0000256" key="6">
    <source>
        <dbReference type="ARBA" id="ARBA00022533"/>
    </source>
</evidence>
<dbReference type="InterPro" id="IPR022953">
    <property type="entry name" value="ATP_PFK"/>
</dbReference>
<evidence type="ECO:0000259" key="16">
    <source>
        <dbReference type="Pfam" id="PF00365"/>
    </source>
</evidence>
<evidence type="ECO:0000256" key="4">
    <source>
        <dbReference type="ARBA" id="ARBA00012055"/>
    </source>
</evidence>
<dbReference type="UniPathway" id="UPA00109">
    <property type="reaction ID" value="UER00182"/>
</dbReference>
<dbReference type="GO" id="GO:0005524">
    <property type="term" value="F:ATP binding"/>
    <property type="evidence" value="ECO:0007669"/>
    <property type="project" value="UniProtKB-KW"/>
</dbReference>
<comment type="similarity">
    <text evidence="14">Belongs to the phosphofructokinase type A (PFKA) family.</text>
</comment>
<keyword evidence="13" id="KW-0324">Glycolysis</keyword>
<evidence type="ECO:0000256" key="15">
    <source>
        <dbReference type="ARBA" id="ARBA00048070"/>
    </source>
</evidence>
<dbReference type="GO" id="GO:0030388">
    <property type="term" value="P:fructose 1,6-bisphosphate metabolic process"/>
    <property type="evidence" value="ECO:0007669"/>
    <property type="project" value="TreeGrafter"/>
</dbReference>
<dbReference type="GO" id="GO:0016208">
    <property type="term" value="F:AMP binding"/>
    <property type="evidence" value="ECO:0007669"/>
    <property type="project" value="TreeGrafter"/>
</dbReference>
<dbReference type="GO" id="GO:0042802">
    <property type="term" value="F:identical protein binding"/>
    <property type="evidence" value="ECO:0007669"/>
    <property type="project" value="TreeGrafter"/>
</dbReference>
<dbReference type="PANTHER" id="PTHR13697">
    <property type="entry name" value="PHOSPHOFRUCTOKINASE"/>
    <property type="match status" value="1"/>
</dbReference>
<dbReference type="SUPFAM" id="SSF53784">
    <property type="entry name" value="Phosphofructokinase"/>
    <property type="match status" value="1"/>
</dbReference>
<keyword evidence="18" id="KW-1185">Reference proteome</keyword>
<dbReference type="InterPro" id="IPR035966">
    <property type="entry name" value="PKF_sf"/>
</dbReference>
<sequence>MQRSRQPVSVSKNIQRIAVLTSGGDAPGMNAALRAVVLAADHYGIEVIAFRHGYQGLLDNEYTLMQPKDVQHVLQYSGTIIKSARCHRFKEDSAAVEAAANLNALALDALIIIGGDGSFRGAEHLANHWQGQIIGVPGTIDNDLYGTDATIGYATAVTIAMDALDKIRDTADAMDRVFIVEVMGRHAGFIGLGSAMAAGAERMILPELQKDKPLTISALVKHIHRVQEIRGEGSYVMVLSEHQWPGGAVALAEQLDAEYDLPCRPCLLGHIQRGGAPAPADRILASELGVHAVELILQGKHRVMAGMRANQCVDVPLRDTWEKKNPLAANLLRIQHEIFNPVKKNPRRNTQ</sequence>
<evidence type="ECO:0000256" key="1">
    <source>
        <dbReference type="ARBA" id="ARBA00001946"/>
    </source>
</evidence>
<evidence type="ECO:0000256" key="8">
    <source>
        <dbReference type="ARBA" id="ARBA00022723"/>
    </source>
</evidence>
<dbReference type="GO" id="GO:0048029">
    <property type="term" value="F:monosaccharide binding"/>
    <property type="evidence" value="ECO:0007669"/>
    <property type="project" value="TreeGrafter"/>
</dbReference>
<evidence type="ECO:0000256" key="14">
    <source>
        <dbReference type="ARBA" id="ARBA00038478"/>
    </source>
</evidence>
<comment type="cofactor">
    <cofactor evidence="1">
        <name>Mg(2+)</name>
        <dbReference type="ChEBI" id="CHEBI:18420"/>
    </cofactor>
</comment>
<comment type="subcellular location">
    <subcellularLocation>
        <location evidence="2">Cytoplasm</location>
    </subcellularLocation>
</comment>
<accession>A0A432XR51</accession>
<feature type="domain" description="Phosphofructokinase" evidence="16">
    <location>
        <begin position="16"/>
        <end position="296"/>
    </location>
</feature>
<dbReference type="Proteomes" id="UP000287198">
    <property type="component" value="Unassembled WGS sequence"/>
</dbReference>
<dbReference type="NCBIfam" id="NF002872">
    <property type="entry name" value="PRK03202.1"/>
    <property type="match status" value="1"/>
</dbReference>
<dbReference type="GO" id="GO:0061621">
    <property type="term" value="P:canonical glycolysis"/>
    <property type="evidence" value="ECO:0007669"/>
    <property type="project" value="TreeGrafter"/>
</dbReference>
<reference evidence="18" key="1">
    <citation type="journal article" date="2018" name="Front. Microbiol.">
        <title>Genome-Based Analysis Reveals the Taxonomy and Diversity of the Family Idiomarinaceae.</title>
        <authorList>
            <person name="Liu Y."/>
            <person name="Lai Q."/>
            <person name="Shao Z."/>
        </authorList>
    </citation>
    <scope>NUCLEOTIDE SEQUENCE [LARGE SCALE GENOMIC DNA]</scope>
    <source>
        <strain evidence="18">BH195</strain>
    </source>
</reference>
<dbReference type="Pfam" id="PF00365">
    <property type="entry name" value="PFK"/>
    <property type="match status" value="1"/>
</dbReference>
<evidence type="ECO:0000313" key="18">
    <source>
        <dbReference type="Proteomes" id="UP000287198"/>
    </source>
</evidence>
<keyword evidence="5" id="KW-0963">Cytoplasm</keyword>
<comment type="catalytic activity">
    <reaction evidence="15">
        <text>beta-D-fructose 6-phosphate + ATP = beta-D-fructose 1,6-bisphosphate + ADP + H(+)</text>
        <dbReference type="Rhea" id="RHEA:16109"/>
        <dbReference type="ChEBI" id="CHEBI:15378"/>
        <dbReference type="ChEBI" id="CHEBI:30616"/>
        <dbReference type="ChEBI" id="CHEBI:32966"/>
        <dbReference type="ChEBI" id="CHEBI:57634"/>
        <dbReference type="ChEBI" id="CHEBI:456216"/>
        <dbReference type="EC" id="2.7.1.11"/>
    </reaction>
</comment>
<evidence type="ECO:0000256" key="10">
    <source>
        <dbReference type="ARBA" id="ARBA00022777"/>
    </source>
</evidence>
<dbReference type="EC" id="2.7.1.11" evidence="4"/>
<keyword evidence="11" id="KW-0067">ATP-binding</keyword>
<dbReference type="Gene3D" id="3.40.50.450">
    <property type="match status" value="1"/>
</dbReference>
<protein>
    <recommendedName>
        <fullName evidence="4">6-phosphofructokinase</fullName>
        <ecNumber evidence="4">2.7.1.11</ecNumber>
    </recommendedName>
</protein>
<dbReference type="InterPro" id="IPR015912">
    <property type="entry name" value="Phosphofructokinase_CS"/>
</dbReference>
<evidence type="ECO:0000256" key="9">
    <source>
        <dbReference type="ARBA" id="ARBA00022741"/>
    </source>
</evidence>
<dbReference type="GO" id="GO:0006002">
    <property type="term" value="P:fructose 6-phosphate metabolic process"/>
    <property type="evidence" value="ECO:0007669"/>
    <property type="project" value="InterPro"/>
</dbReference>
<dbReference type="InterPro" id="IPR000023">
    <property type="entry name" value="Phosphofructokinase_dom"/>
</dbReference>
<evidence type="ECO:0000256" key="13">
    <source>
        <dbReference type="ARBA" id="ARBA00023152"/>
    </source>
</evidence>
<organism evidence="17 18">
    <name type="scientific">Pseudidiomarina halophila</name>
    <dbReference type="NCBI Taxonomy" id="1449799"/>
    <lineage>
        <taxon>Bacteria</taxon>
        <taxon>Pseudomonadati</taxon>
        <taxon>Pseudomonadota</taxon>
        <taxon>Gammaproteobacteria</taxon>
        <taxon>Alteromonadales</taxon>
        <taxon>Idiomarinaceae</taxon>
        <taxon>Pseudidiomarina</taxon>
    </lineage>
</organism>
<keyword evidence="7 17" id="KW-0808">Transferase</keyword>
<keyword evidence="10 17" id="KW-0418">Kinase</keyword>
<dbReference type="PROSITE" id="PS00433">
    <property type="entry name" value="PHOSPHOFRUCTOKINASE"/>
    <property type="match status" value="1"/>
</dbReference>
<keyword evidence="6" id="KW-0021">Allosteric enzyme</keyword>
<name>A0A432XR51_9GAMM</name>
<evidence type="ECO:0000313" key="17">
    <source>
        <dbReference type="EMBL" id="RUO51164.1"/>
    </source>
</evidence>
<dbReference type="GO" id="GO:0070095">
    <property type="term" value="F:fructose-6-phosphate binding"/>
    <property type="evidence" value="ECO:0007669"/>
    <property type="project" value="TreeGrafter"/>
</dbReference>
<evidence type="ECO:0000256" key="5">
    <source>
        <dbReference type="ARBA" id="ARBA00022490"/>
    </source>
</evidence>
<evidence type="ECO:0000256" key="11">
    <source>
        <dbReference type="ARBA" id="ARBA00022840"/>
    </source>
</evidence>
<dbReference type="PANTHER" id="PTHR13697:SF4">
    <property type="entry name" value="ATP-DEPENDENT 6-PHOSPHOFRUCTOKINASE"/>
    <property type="match status" value="1"/>
</dbReference>